<reference evidence="5 6" key="1">
    <citation type="submission" date="2017-05" db="EMBL/GenBank/DDBJ databases">
        <authorList>
            <person name="Varghese N."/>
            <person name="Submissions S."/>
        </authorList>
    </citation>
    <scope>NUCLEOTIDE SEQUENCE [LARGE SCALE GENOMIC DNA]</scope>
    <source>
        <strain evidence="5 6">DSM 25457</strain>
    </source>
</reference>
<organism evidence="5 6">
    <name type="scientific">Neorhodopirellula lusitana</name>
    <dbReference type="NCBI Taxonomy" id="445327"/>
    <lineage>
        <taxon>Bacteria</taxon>
        <taxon>Pseudomonadati</taxon>
        <taxon>Planctomycetota</taxon>
        <taxon>Planctomycetia</taxon>
        <taxon>Pirellulales</taxon>
        <taxon>Pirellulaceae</taxon>
        <taxon>Neorhodopirellula</taxon>
    </lineage>
</organism>
<proteinExistence type="predicted"/>
<dbReference type="InterPro" id="IPR003439">
    <property type="entry name" value="ABC_transporter-like_ATP-bd"/>
</dbReference>
<dbReference type="GO" id="GO:0005524">
    <property type="term" value="F:ATP binding"/>
    <property type="evidence" value="ECO:0007669"/>
    <property type="project" value="UniProtKB-KW"/>
</dbReference>
<comment type="caution">
    <text evidence="5">The sequence shown here is derived from an EMBL/GenBank/DDBJ whole genome shotgun (WGS) entry which is preliminary data.</text>
</comment>
<dbReference type="InterPro" id="IPR017871">
    <property type="entry name" value="ABC_transporter-like_CS"/>
</dbReference>
<dbReference type="PANTHER" id="PTHR24220">
    <property type="entry name" value="IMPORT ATP-BINDING PROTEIN"/>
    <property type="match status" value="1"/>
</dbReference>
<accession>A0ABY1PTR3</accession>
<name>A0ABY1PTR3_9BACT</name>
<dbReference type="InterPro" id="IPR015854">
    <property type="entry name" value="ABC_transpr_LolD-like"/>
</dbReference>
<dbReference type="InterPro" id="IPR017911">
    <property type="entry name" value="MacB-like_ATP-bd"/>
</dbReference>
<dbReference type="Pfam" id="PF00005">
    <property type="entry name" value="ABC_tran"/>
    <property type="match status" value="1"/>
</dbReference>
<evidence type="ECO:0000313" key="6">
    <source>
        <dbReference type="Proteomes" id="UP001158067"/>
    </source>
</evidence>
<dbReference type="PANTHER" id="PTHR24220:SF86">
    <property type="entry name" value="ABC TRANSPORTER ABCH.1"/>
    <property type="match status" value="1"/>
</dbReference>
<dbReference type="SUPFAM" id="SSF52540">
    <property type="entry name" value="P-loop containing nucleoside triphosphate hydrolases"/>
    <property type="match status" value="1"/>
</dbReference>
<keyword evidence="2" id="KW-0547">Nucleotide-binding</keyword>
<gene>
    <name evidence="5" type="ORF">SAMN06265222_10223</name>
</gene>
<dbReference type="SMART" id="SM00382">
    <property type="entry name" value="AAA"/>
    <property type="match status" value="1"/>
</dbReference>
<evidence type="ECO:0000256" key="3">
    <source>
        <dbReference type="ARBA" id="ARBA00022840"/>
    </source>
</evidence>
<dbReference type="CDD" id="cd03255">
    <property type="entry name" value="ABC_MJ0796_LolCDE_FtsE"/>
    <property type="match status" value="1"/>
</dbReference>
<feature type="domain" description="ABC transporter" evidence="4">
    <location>
        <begin position="32"/>
        <end position="255"/>
    </location>
</feature>
<evidence type="ECO:0000259" key="4">
    <source>
        <dbReference type="PROSITE" id="PS50893"/>
    </source>
</evidence>
<dbReference type="InterPro" id="IPR003593">
    <property type="entry name" value="AAA+_ATPase"/>
</dbReference>
<evidence type="ECO:0000256" key="2">
    <source>
        <dbReference type="ARBA" id="ARBA00022741"/>
    </source>
</evidence>
<keyword evidence="6" id="KW-1185">Reference proteome</keyword>
<evidence type="ECO:0000256" key="1">
    <source>
        <dbReference type="ARBA" id="ARBA00022448"/>
    </source>
</evidence>
<dbReference type="Gene3D" id="3.40.50.300">
    <property type="entry name" value="P-loop containing nucleotide triphosphate hydrolases"/>
    <property type="match status" value="1"/>
</dbReference>
<dbReference type="EMBL" id="FXUG01000002">
    <property type="protein sequence ID" value="SMP45902.1"/>
    <property type="molecule type" value="Genomic_DNA"/>
</dbReference>
<dbReference type="PROSITE" id="PS50893">
    <property type="entry name" value="ABC_TRANSPORTER_2"/>
    <property type="match status" value="1"/>
</dbReference>
<protein>
    <submittedName>
        <fullName evidence="5">ABC transport system ATP-binding protein</fullName>
    </submittedName>
</protein>
<evidence type="ECO:0000313" key="5">
    <source>
        <dbReference type="EMBL" id="SMP45902.1"/>
    </source>
</evidence>
<dbReference type="Proteomes" id="UP001158067">
    <property type="component" value="Unassembled WGS sequence"/>
</dbReference>
<dbReference type="PROSITE" id="PS00211">
    <property type="entry name" value="ABC_TRANSPORTER_1"/>
    <property type="match status" value="1"/>
</dbReference>
<keyword evidence="1" id="KW-0813">Transport</keyword>
<sequence length="255" mass="27740">MVSRRHPPYPYRSSDIAFEKPDLMNTDAPVLFSIQDVCKDYPDGNVRALDHVSFNIHDGEYVAIMGPSGSGKSTLLSILGTLDRPTSGAISFEGKAIDSSTDLDALRSKSIGFVFQSFYLLPTLTALENIQVPMFGRGMTGAERIEKAKLLIEAVGMSERSKHLPKQLSVGQRQRIAIARSLANDPRLLLADEPTGNLDTVTANGILELFANLHDELKMTLVTVTHSEEVAGAAQRVLRMRDGKIESDSAQVAGV</sequence>
<dbReference type="InterPro" id="IPR027417">
    <property type="entry name" value="P-loop_NTPase"/>
</dbReference>
<keyword evidence="3 5" id="KW-0067">ATP-binding</keyword>